<evidence type="ECO:0008006" key="4">
    <source>
        <dbReference type="Google" id="ProtNLM"/>
    </source>
</evidence>
<proteinExistence type="predicted"/>
<accession>A0AAE3B7E8</accession>
<organism evidence="2 3">
    <name type="scientific">Sulfitobacter geojensis</name>
    <dbReference type="NCBI Taxonomy" id="1342299"/>
    <lineage>
        <taxon>Bacteria</taxon>
        <taxon>Pseudomonadati</taxon>
        <taxon>Pseudomonadota</taxon>
        <taxon>Alphaproteobacteria</taxon>
        <taxon>Rhodobacterales</taxon>
        <taxon>Roseobacteraceae</taxon>
        <taxon>Sulfitobacter</taxon>
    </lineage>
</organism>
<sequence length="79" mass="8657">MAMVHPEDEALELPALRSAKPRNSDRGSLPKHLSRIEEITAPDKMTCGCGNKRHVIGEETSERLDIIPAQRDLILAVAG</sequence>
<reference evidence="2 3" key="1">
    <citation type="submission" date="2021-01" db="EMBL/GenBank/DDBJ databases">
        <title>Diatom-associated Roseobacters Show Island Model of Population Structure.</title>
        <authorList>
            <person name="Qu L."/>
            <person name="Feng X."/>
            <person name="Chen Y."/>
            <person name="Li L."/>
            <person name="Wang X."/>
            <person name="Hu Z."/>
            <person name="Wang H."/>
            <person name="Luo H."/>
        </authorList>
    </citation>
    <scope>NUCLEOTIDE SEQUENCE [LARGE SCALE GENOMIC DNA]</scope>
    <source>
        <strain evidence="2 3">TR60-84</strain>
    </source>
</reference>
<dbReference type="Proteomes" id="UP000732193">
    <property type="component" value="Unassembled WGS sequence"/>
</dbReference>
<evidence type="ECO:0000256" key="1">
    <source>
        <dbReference type="SAM" id="MobiDB-lite"/>
    </source>
</evidence>
<keyword evidence="3" id="KW-1185">Reference proteome</keyword>
<gene>
    <name evidence="2" type="ORF">JQV55_16630</name>
</gene>
<name>A0AAE3B7E8_9RHOB</name>
<comment type="caution">
    <text evidence="2">The sequence shown here is derived from an EMBL/GenBank/DDBJ whole genome shotgun (WGS) entry which is preliminary data.</text>
</comment>
<feature type="region of interest" description="Disordered" evidence="1">
    <location>
        <begin position="1"/>
        <end position="33"/>
    </location>
</feature>
<protein>
    <recommendedName>
        <fullName evidence="4">Transposase</fullName>
    </recommendedName>
</protein>
<evidence type="ECO:0000313" key="3">
    <source>
        <dbReference type="Proteomes" id="UP000732193"/>
    </source>
</evidence>
<dbReference type="AlphaFoldDB" id="A0AAE3B7E8"/>
<dbReference type="EMBL" id="JAFBRM010000004">
    <property type="protein sequence ID" value="MBM1715197.1"/>
    <property type="molecule type" value="Genomic_DNA"/>
</dbReference>
<evidence type="ECO:0000313" key="2">
    <source>
        <dbReference type="EMBL" id="MBM1715197.1"/>
    </source>
</evidence>